<dbReference type="EMBL" id="LR796590">
    <property type="protein sequence ID" value="CAB4153108.1"/>
    <property type="molecule type" value="Genomic_DNA"/>
</dbReference>
<name>A0A6J5N317_9CAUD</name>
<reference evidence="1" key="1">
    <citation type="submission" date="2020-04" db="EMBL/GenBank/DDBJ databases">
        <authorList>
            <person name="Chiriac C."/>
            <person name="Salcher M."/>
            <person name="Ghai R."/>
            <person name="Kavagutti S V."/>
        </authorList>
    </citation>
    <scope>NUCLEOTIDE SEQUENCE</scope>
</reference>
<accession>A0A6J5N317</accession>
<evidence type="ECO:0000313" key="1">
    <source>
        <dbReference type="EMBL" id="CAB4153108.1"/>
    </source>
</evidence>
<organism evidence="1">
    <name type="scientific">uncultured Caudovirales phage</name>
    <dbReference type="NCBI Taxonomy" id="2100421"/>
    <lineage>
        <taxon>Viruses</taxon>
        <taxon>Duplodnaviria</taxon>
        <taxon>Heunggongvirae</taxon>
        <taxon>Uroviricota</taxon>
        <taxon>Caudoviricetes</taxon>
        <taxon>Peduoviridae</taxon>
        <taxon>Maltschvirus</taxon>
        <taxon>Maltschvirus maltsch</taxon>
    </lineage>
</organism>
<proteinExistence type="predicted"/>
<sequence length="63" mass="7263">MGLDDNEVPCEQEAMDMWRISNLLLAAPMQHLAINLDTLVDTYHNLEDIIRLANMGKHEEIKE</sequence>
<protein>
    <submittedName>
        <fullName evidence="1">Uncharacterized protein</fullName>
    </submittedName>
</protein>
<gene>
    <name evidence="1" type="ORF">UFOVP616_46</name>
</gene>